<accession>A0A7S4LC64</accession>
<proteinExistence type="predicted"/>
<evidence type="ECO:0000313" key="3">
    <source>
        <dbReference type="EMBL" id="CAE0819737.1"/>
    </source>
</evidence>
<feature type="transmembrane region" description="Helical" evidence="2">
    <location>
        <begin position="1364"/>
        <end position="1387"/>
    </location>
</feature>
<keyword evidence="2" id="KW-0812">Transmembrane</keyword>
<feature type="transmembrane region" description="Helical" evidence="2">
    <location>
        <begin position="1210"/>
        <end position="1229"/>
    </location>
</feature>
<feature type="transmembrane region" description="Helical" evidence="2">
    <location>
        <begin position="1268"/>
        <end position="1295"/>
    </location>
</feature>
<protein>
    <submittedName>
        <fullName evidence="3">Uncharacterized protein</fullName>
    </submittedName>
</protein>
<keyword evidence="2" id="KW-0472">Membrane</keyword>
<evidence type="ECO:0000256" key="1">
    <source>
        <dbReference type="SAM" id="MobiDB-lite"/>
    </source>
</evidence>
<feature type="transmembrane region" description="Helical" evidence="2">
    <location>
        <begin position="1607"/>
        <end position="1635"/>
    </location>
</feature>
<sequence length="1793" mass="198184">MEDPVTLSQIPAQTFAGAQCTVVSLDIDQRFAHLPGQELDIVIPNRGGPKVAFLENAVYTIQPEDIMHYGDYSLIFIKHTGIKVLASRESDFYLGVQCFGKTVGFAPNGWDPTAAPLVVDPAFRLPSAIKTLEVTRYPEPEAVEGVPFAVQPTVCVKDANGVGIPGKRVVAWMLGFAGIWLPDFTTRRPNYPPSAPKFQRLLYPVSPPTGADGCATFERLTASVAPHSAEYTITFMADGIANLEPPYESLFDVDVKSAVDKAFPIMEPIRAPDAPFSFKSTVVVGEDWDVLPSVRLVDAQGSPVAGKEVIMMVDPQSADKEFDDLGILYSALASNADGWVYFTFARVAFAVREGAYTFRVLYDLGSKGPPTATVFTLNVVYPTTPDLRQCTFVQVNNTQIVGQAMLVTFPFPAITPRAVDYMGRPTGSPVFLRLKDLFDTIAPVRLVNMTNYKPATLIDDHQVFGPATSFTDVAIAAMDGLPFSMMFTFSCDGRNEQSIPFSVNAIPQMNSVQVTNIQQVSSLAHELQLQVNTLTGNPPETLPSAPPFATLKVIQVPRYADDRSWTEYDSAPVLVADPALVDPLTGLGTMTVQFNPVMFSHAPVGTYKFLVEIQGVSSNVHSITIPDPVQSITIVQPAVPDRYASDPMAVAIFDPSAFTPMVLQLTPAPGQSVTGVAIEVVLRSCTNCEKNLSTAEFELLPPWEIPFEGGRLLYSEWKGQYGAMWPLYSAAANASGAITFPYLLLMGGRQNRIFQVCYQYGMRHTACEKGYFRTARNLKVEVVKEMSTVAVPGVAVRNPPIALPAAEDGTPIPTLVLAAVVDEYISPAKLDTSTAFAMATDAGATFQGLKFRRSSQHGKCNLKFLVPGAESPATMGITLTQQPSQIRFAIPPRPYVLVGGSASQVAIASVIPDGSPVPDTFITCSVQMTRDTKERLMLEQEQRPRDKKLPYKGCIPAAGNCGRMPPQLSKATTLQDGRAYISMVIPEAPPGMYQLKCSGKVSGPDVELQTAVSEAKAGDTAEARANDVAESVAAMTKILLQGEAMPSLASVMSSLSVGSNKAVKNSLELLSEPFQVFNNVAEVQITEHPILEGAFNLPFSFKPSLNMQPKEFHRQPVVRVLDPQGNPVAQRKVWVGAYPAKNAMLLQWDQTVSTDADGYYRFKGLRTLRGNGKKDYQLVFACQGVVSEPSEKFELKPVPGLKAQWESMKYVVLILFVCMFPIFAAGWPAPSRLRWFWVVLAAGVLGGGGYFTWVMYLKVPVEAGPTVWLWAAIIMVLVAYFSLCFFYLVLVFLIIKSGSSPEYADRLMGVAKAKEAYEYVTWMVNHRLPPSERAWHEWVASADPRYIVHKPPKELMRHSMPLRFLLALGMCLYLLPIFILFMVWVWVSIQSSLFTVQNKVPKPQGITWEEGQLINQLMLQTVRSAFDDVTNTLPQLMFLYKGLRFLEGIDFIGLWEKVHDAAFSLNSSAPYAGALAATIPIAICAVTWYLLIANVKNNLLLMRKGRGDPELKALVSHNNSETYPAHQVMHFLVGYLIQFFVFFIILLIVTNPHIMVWVWNTFSGTIIQLIIIIGIRAIIVQIAKRTLLDGHELKHPRLYHYWANVNLVYFGLVTAMFQVIIRFIKCILFIALYFIRLDKKILTGLLARLDAPWVGYWSTLFLEHRFHNPIRKIFLAYLCMHRYHPWDLHPSIAAMVTVLQQQDDFGFRGVSRVKRRWWLALTLVLNPSIICMRAGRYTAILPVGLLAKLTSCCRPQVEAAPDNEEATPPGEQSKHQSPLEPPRSDGPGQGQTH</sequence>
<dbReference type="GO" id="GO:0038023">
    <property type="term" value="F:signaling receptor activity"/>
    <property type="evidence" value="ECO:0007669"/>
    <property type="project" value="InterPro"/>
</dbReference>
<reference evidence="3" key="1">
    <citation type="submission" date="2021-01" db="EMBL/GenBank/DDBJ databases">
        <authorList>
            <person name="Corre E."/>
            <person name="Pelletier E."/>
            <person name="Niang G."/>
            <person name="Scheremetjew M."/>
            <person name="Finn R."/>
            <person name="Kale V."/>
            <person name="Holt S."/>
            <person name="Cochrane G."/>
            <person name="Meng A."/>
            <person name="Brown T."/>
            <person name="Cohen L."/>
        </authorList>
    </citation>
    <scope>NUCLEOTIDE SEQUENCE</scope>
    <source>
        <strain evidence="3">CCMP1594</strain>
    </source>
</reference>
<organism evidence="3">
    <name type="scientific">Eutreptiella gymnastica</name>
    <dbReference type="NCBI Taxonomy" id="73025"/>
    <lineage>
        <taxon>Eukaryota</taxon>
        <taxon>Discoba</taxon>
        <taxon>Euglenozoa</taxon>
        <taxon>Euglenida</taxon>
        <taxon>Spirocuta</taxon>
        <taxon>Euglenophyceae</taxon>
        <taxon>Eutreptiales</taxon>
        <taxon>Eutreptiaceae</taxon>
        <taxon>Eutreptiella</taxon>
    </lineage>
</organism>
<name>A0A7S4LC64_9EUGL</name>
<dbReference type="EMBL" id="HBJA01088785">
    <property type="protein sequence ID" value="CAE0819737.1"/>
    <property type="molecule type" value="Transcribed_RNA"/>
</dbReference>
<feature type="transmembrane region" description="Helical" evidence="2">
    <location>
        <begin position="1556"/>
        <end position="1579"/>
    </location>
</feature>
<feature type="transmembrane region" description="Helical" evidence="2">
    <location>
        <begin position="1235"/>
        <end position="1256"/>
    </location>
</feature>
<keyword evidence="2" id="KW-1133">Transmembrane helix</keyword>
<gene>
    <name evidence="3" type="ORF">EGYM00163_LOCUS30907</name>
</gene>
<dbReference type="InterPro" id="IPR026612">
    <property type="entry name" value="STRA6-like"/>
</dbReference>
<feature type="transmembrane region" description="Helical" evidence="2">
    <location>
        <begin position="1528"/>
        <end position="1549"/>
    </location>
</feature>
<feature type="transmembrane region" description="Helical" evidence="2">
    <location>
        <begin position="1471"/>
        <end position="1492"/>
    </location>
</feature>
<feature type="region of interest" description="Disordered" evidence="1">
    <location>
        <begin position="1758"/>
        <end position="1793"/>
    </location>
</feature>
<dbReference type="Pfam" id="PF14752">
    <property type="entry name" value="RBP_receptor"/>
    <property type="match status" value="1"/>
</dbReference>
<evidence type="ECO:0000256" key="2">
    <source>
        <dbReference type="SAM" id="Phobius"/>
    </source>
</evidence>